<organism evidence="2 3">
    <name type="scientific">Exophiala bonariae</name>
    <dbReference type="NCBI Taxonomy" id="1690606"/>
    <lineage>
        <taxon>Eukaryota</taxon>
        <taxon>Fungi</taxon>
        <taxon>Dikarya</taxon>
        <taxon>Ascomycota</taxon>
        <taxon>Pezizomycotina</taxon>
        <taxon>Eurotiomycetes</taxon>
        <taxon>Chaetothyriomycetidae</taxon>
        <taxon>Chaetothyriales</taxon>
        <taxon>Herpotrichiellaceae</taxon>
        <taxon>Exophiala</taxon>
    </lineage>
</organism>
<sequence>MLALQLTPWLLVAALASPVHLRRQSINENSDNTLRTVDAVWDGQCFYPEPDDDFDLEDYLGRWYQVAGTVAPFTAGCTCIFAEYSLNVSACLSGSEERNRELTISQNNGTVNVFNGCQLGDQSIEISGTASEADEVYGDEGVFRVQFPGQPPPDCPGPNYIVQGMSKFRVIDAHPVAHNVEDHKLRHEIDYDDDWAIVQSSNFTTLFVLSREQNPANNDIDVCFILPSYQ</sequence>
<dbReference type="PANTHER" id="PTHR10612">
    <property type="entry name" value="APOLIPOPROTEIN D"/>
    <property type="match status" value="1"/>
</dbReference>
<evidence type="ECO:0000313" key="2">
    <source>
        <dbReference type="EMBL" id="KAK5061526.1"/>
    </source>
</evidence>
<keyword evidence="1" id="KW-0732">Signal</keyword>
<comment type="caution">
    <text evidence="2">The sequence shown here is derived from an EMBL/GenBank/DDBJ whole genome shotgun (WGS) entry which is preliminary data.</text>
</comment>
<proteinExistence type="predicted"/>
<dbReference type="RefSeq" id="XP_064710623.1">
    <property type="nucleotide sequence ID" value="XM_064851620.1"/>
</dbReference>
<dbReference type="AlphaFoldDB" id="A0AAV9NLW0"/>
<evidence type="ECO:0008006" key="4">
    <source>
        <dbReference type="Google" id="ProtNLM"/>
    </source>
</evidence>
<dbReference type="GeneID" id="89976235"/>
<dbReference type="GO" id="GO:0006629">
    <property type="term" value="P:lipid metabolic process"/>
    <property type="evidence" value="ECO:0007669"/>
    <property type="project" value="TreeGrafter"/>
</dbReference>
<name>A0AAV9NLW0_9EURO</name>
<dbReference type="Proteomes" id="UP001358417">
    <property type="component" value="Unassembled WGS sequence"/>
</dbReference>
<protein>
    <recommendedName>
        <fullName evidence="4">Lipocalin/cytosolic fatty-acid binding domain-containing protein</fullName>
    </recommendedName>
</protein>
<dbReference type="GO" id="GO:0000302">
    <property type="term" value="P:response to reactive oxygen species"/>
    <property type="evidence" value="ECO:0007669"/>
    <property type="project" value="TreeGrafter"/>
</dbReference>
<dbReference type="GO" id="GO:0005737">
    <property type="term" value="C:cytoplasm"/>
    <property type="evidence" value="ECO:0007669"/>
    <property type="project" value="TreeGrafter"/>
</dbReference>
<dbReference type="EMBL" id="JAVRRD010000003">
    <property type="protein sequence ID" value="KAK5061526.1"/>
    <property type="molecule type" value="Genomic_DNA"/>
</dbReference>
<evidence type="ECO:0000313" key="3">
    <source>
        <dbReference type="Proteomes" id="UP001358417"/>
    </source>
</evidence>
<dbReference type="SUPFAM" id="SSF50814">
    <property type="entry name" value="Lipocalins"/>
    <property type="match status" value="1"/>
</dbReference>
<keyword evidence="3" id="KW-1185">Reference proteome</keyword>
<dbReference type="PANTHER" id="PTHR10612:SF34">
    <property type="entry name" value="APOLIPOPROTEIN D"/>
    <property type="match status" value="1"/>
</dbReference>
<evidence type="ECO:0000256" key="1">
    <source>
        <dbReference type="SAM" id="SignalP"/>
    </source>
</evidence>
<accession>A0AAV9NLW0</accession>
<dbReference type="InterPro" id="IPR012674">
    <property type="entry name" value="Calycin"/>
</dbReference>
<gene>
    <name evidence="2" type="ORF">LTR84_008070</name>
</gene>
<feature type="signal peptide" evidence="1">
    <location>
        <begin position="1"/>
        <end position="16"/>
    </location>
</feature>
<dbReference type="Gene3D" id="2.40.128.20">
    <property type="match status" value="1"/>
</dbReference>
<reference evidence="2 3" key="1">
    <citation type="submission" date="2023-08" db="EMBL/GenBank/DDBJ databases">
        <title>Black Yeasts Isolated from many extreme environments.</title>
        <authorList>
            <person name="Coleine C."/>
            <person name="Stajich J.E."/>
            <person name="Selbmann L."/>
        </authorList>
    </citation>
    <scope>NUCLEOTIDE SEQUENCE [LARGE SCALE GENOMIC DNA]</scope>
    <source>
        <strain evidence="2 3">CCFEE 5792</strain>
    </source>
</reference>
<feature type="chain" id="PRO_5043642488" description="Lipocalin/cytosolic fatty-acid binding domain-containing protein" evidence="1">
    <location>
        <begin position="17"/>
        <end position="230"/>
    </location>
</feature>